<keyword evidence="10" id="KW-1185">Reference proteome</keyword>
<feature type="coiled-coil region" evidence="8">
    <location>
        <begin position="192"/>
        <end position="219"/>
    </location>
</feature>
<keyword evidence="8" id="KW-0175">Coiled coil</keyword>
<keyword evidence="5" id="KW-0812">Transmembrane</keyword>
<dbReference type="InterPro" id="IPR051906">
    <property type="entry name" value="TolC-like"/>
</dbReference>
<dbReference type="PANTHER" id="PTHR30026">
    <property type="entry name" value="OUTER MEMBRANE PROTEIN TOLC"/>
    <property type="match status" value="1"/>
</dbReference>
<keyword evidence="7" id="KW-0998">Cell outer membrane</keyword>
<evidence type="ECO:0000256" key="4">
    <source>
        <dbReference type="ARBA" id="ARBA00022452"/>
    </source>
</evidence>
<evidence type="ECO:0000256" key="1">
    <source>
        <dbReference type="ARBA" id="ARBA00004442"/>
    </source>
</evidence>
<evidence type="ECO:0000313" key="9">
    <source>
        <dbReference type="EMBL" id="MFD2696421.1"/>
    </source>
</evidence>
<protein>
    <submittedName>
        <fullName evidence="9">TolC family protein</fullName>
    </submittedName>
</protein>
<evidence type="ECO:0000256" key="8">
    <source>
        <dbReference type="SAM" id="Coils"/>
    </source>
</evidence>
<keyword evidence="3" id="KW-0813">Transport</keyword>
<evidence type="ECO:0000256" key="2">
    <source>
        <dbReference type="ARBA" id="ARBA00007613"/>
    </source>
</evidence>
<name>A0ABW5S9P2_9FLAO</name>
<reference evidence="10" key="1">
    <citation type="journal article" date="2019" name="Int. J. Syst. Evol. Microbiol.">
        <title>The Global Catalogue of Microorganisms (GCM) 10K type strain sequencing project: providing services to taxonomists for standard genome sequencing and annotation.</title>
        <authorList>
            <consortium name="The Broad Institute Genomics Platform"/>
            <consortium name="The Broad Institute Genome Sequencing Center for Infectious Disease"/>
            <person name="Wu L."/>
            <person name="Ma J."/>
        </authorList>
    </citation>
    <scope>NUCLEOTIDE SEQUENCE [LARGE SCALE GENOMIC DNA]</scope>
    <source>
        <strain evidence="10">KCTC 42255</strain>
    </source>
</reference>
<evidence type="ECO:0000313" key="10">
    <source>
        <dbReference type="Proteomes" id="UP001597357"/>
    </source>
</evidence>
<accession>A0ABW5S9P2</accession>
<keyword evidence="4" id="KW-1134">Transmembrane beta strand</keyword>
<organism evidence="9 10">
    <name type="scientific">Mesonia sediminis</name>
    <dbReference type="NCBI Taxonomy" id="1703946"/>
    <lineage>
        <taxon>Bacteria</taxon>
        <taxon>Pseudomonadati</taxon>
        <taxon>Bacteroidota</taxon>
        <taxon>Flavobacteriia</taxon>
        <taxon>Flavobacteriales</taxon>
        <taxon>Flavobacteriaceae</taxon>
        <taxon>Mesonia</taxon>
    </lineage>
</organism>
<comment type="similarity">
    <text evidence="2">Belongs to the outer membrane factor (OMF) (TC 1.B.17) family.</text>
</comment>
<dbReference type="RefSeq" id="WP_379042482.1">
    <property type="nucleotide sequence ID" value="NZ_JBHULZ010000002.1"/>
</dbReference>
<dbReference type="Pfam" id="PF02321">
    <property type="entry name" value="OEP"/>
    <property type="match status" value="1"/>
</dbReference>
<dbReference type="Proteomes" id="UP001597357">
    <property type="component" value="Unassembled WGS sequence"/>
</dbReference>
<proteinExistence type="inferred from homology"/>
<comment type="subcellular location">
    <subcellularLocation>
        <location evidence="1">Cell outer membrane</location>
    </subcellularLocation>
</comment>
<dbReference type="PANTHER" id="PTHR30026:SF21">
    <property type="entry name" value="SLR1270 PROTEIN"/>
    <property type="match status" value="1"/>
</dbReference>
<keyword evidence="6" id="KW-0472">Membrane</keyword>
<dbReference type="EMBL" id="JBHULZ010000002">
    <property type="protein sequence ID" value="MFD2696421.1"/>
    <property type="molecule type" value="Genomic_DNA"/>
</dbReference>
<evidence type="ECO:0000256" key="5">
    <source>
        <dbReference type="ARBA" id="ARBA00022692"/>
    </source>
</evidence>
<dbReference type="InterPro" id="IPR003423">
    <property type="entry name" value="OMP_efflux"/>
</dbReference>
<evidence type="ECO:0000256" key="3">
    <source>
        <dbReference type="ARBA" id="ARBA00022448"/>
    </source>
</evidence>
<evidence type="ECO:0000256" key="7">
    <source>
        <dbReference type="ARBA" id="ARBA00023237"/>
    </source>
</evidence>
<gene>
    <name evidence="9" type="ORF">ACFSQ0_00275</name>
</gene>
<evidence type="ECO:0000256" key="6">
    <source>
        <dbReference type="ARBA" id="ARBA00023136"/>
    </source>
</evidence>
<comment type="caution">
    <text evidence="9">The sequence shown here is derived from an EMBL/GenBank/DDBJ whole genome shotgun (WGS) entry which is preliminary data.</text>
</comment>
<sequence>MKHLQKFIRIAAANRHRSCLSAVFIRNKRLWLIVFLLLYALGQAQELNQLIKEAWTNNPEIQQMEYQYQGTAEKINEANSLPSTEFNVGVMAVKPEMNMPMANFRVSAMQMLPWFGTRDARKAYASSLADASSISIAIAKRKLALSVRSLYYQLYALQAQQKVLNNHIDLLGTYEEMALTGVEVGKASAVEVLRLQIRQNELEQQKAILQQEYQGMQAGLNAQLNRAANTSILIVDTLALPEQDTTYAIDGLAVNPELLQYDKWYASVNQAETLNQQERKPKWGIGLEYINQEDSPMITSKHKDMLMLMLSLKVPLFNAPHASKTKQNQLQQQALASEKQVRHNRLKSLWAQALAKREQARISYTTQQKNLAQAERAMQILLKSYETGRIDFNDVLDIQALQLDFEMQQIESVKNYYLEQAQLNYLIP</sequence>
<dbReference type="Gene3D" id="1.20.1600.10">
    <property type="entry name" value="Outer membrane efflux proteins (OEP)"/>
    <property type="match status" value="1"/>
</dbReference>
<dbReference type="SUPFAM" id="SSF56954">
    <property type="entry name" value="Outer membrane efflux proteins (OEP)"/>
    <property type="match status" value="1"/>
</dbReference>